<reference evidence="1" key="1">
    <citation type="submission" date="2023-04" db="EMBL/GenBank/DDBJ databases">
        <title>Draft Genome sequencing of Naganishia species isolated from polar environments using Oxford Nanopore Technology.</title>
        <authorList>
            <person name="Leo P."/>
            <person name="Venkateswaran K."/>
        </authorList>
    </citation>
    <scope>NUCLEOTIDE SEQUENCE</scope>
    <source>
        <strain evidence="1">MNA-CCFEE 5262</strain>
    </source>
</reference>
<dbReference type="Proteomes" id="UP001230649">
    <property type="component" value="Unassembled WGS sequence"/>
</dbReference>
<dbReference type="EMBL" id="JASBWS010000040">
    <property type="protein sequence ID" value="KAJ9106892.1"/>
    <property type="molecule type" value="Genomic_DNA"/>
</dbReference>
<protein>
    <submittedName>
        <fullName evidence="1">Uncharacterized protein</fullName>
    </submittedName>
</protein>
<evidence type="ECO:0000313" key="2">
    <source>
        <dbReference type="Proteomes" id="UP001230649"/>
    </source>
</evidence>
<organism evidence="1 2">
    <name type="scientific">Naganishia adeliensis</name>
    <dbReference type="NCBI Taxonomy" id="92952"/>
    <lineage>
        <taxon>Eukaryota</taxon>
        <taxon>Fungi</taxon>
        <taxon>Dikarya</taxon>
        <taxon>Basidiomycota</taxon>
        <taxon>Agaricomycotina</taxon>
        <taxon>Tremellomycetes</taxon>
        <taxon>Filobasidiales</taxon>
        <taxon>Filobasidiaceae</taxon>
        <taxon>Naganishia</taxon>
    </lineage>
</organism>
<keyword evidence="2" id="KW-1185">Reference proteome</keyword>
<comment type="caution">
    <text evidence="1">The sequence shown here is derived from an EMBL/GenBank/DDBJ whole genome shotgun (WGS) entry which is preliminary data.</text>
</comment>
<sequence length="430" mass="47333">MAKKSRQSTGSQPAAAPSPAATPKSKAKQATTPKSATPVSKKAIKAPTPEPEVPAEDEDWEDEESEDEDEEDDGVTEEGMQRLMALLEKEDALDDFDMAQLGEGSDEEDEDAEEDAEMDAQVDAEDETPAKPSKRVRIATEEEVQPANEGDLALDDLESDLSVDEDAIPQRKVTKNNKAALEVLREGIMVTNMPFGEHLTLTSYEDHSEVDPSDDLKREMAFYKQALSVVEKAKKMCQKSDIPFTRPTDYYAEMIKSDAQMARLRSHLVEEAASIKKSEQARKQRELQKYGKEIQHEKLKQRQQDKKGLDERLRGVKRKRKDGAELGGDADGGDFDVALDDAIEGKGGKAGKGGKDGKDGKRGDKEAPRMPRHARDGKYRMGGGGKRSKENDRESTNDFNFSKGKGGPGGAKGAKGKVNRPGKSRRANRR</sequence>
<proteinExistence type="predicted"/>
<accession>A0ACC2W8G4</accession>
<evidence type="ECO:0000313" key="1">
    <source>
        <dbReference type="EMBL" id="KAJ9106892.1"/>
    </source>
</evidence>
<name>A0ACC2W8G4_9TREE</name>
<gene>
    <name evidence="1" type="ORF">QFC20_003900</name>
</gene>